<evidence type="ECO:0000259" key="3">
    <source>
        <dbReference type="PROSITE" id="PS50157"/>
    </source>
</evidence>
<protein>
    <recommendedName>
        <fullName evidence="3">C2H2-type domain-containing protein</fullName>
    </recommendedName>
</protein>
<dbReference type="STRING" id="436010.A0A166P632"/>
<keyword evidence="1" id="KW-0479">Metal-binding</keyword>
<proteinExistence type="predicted"/>
<evidence type="ECO:0000313" key="5">
    <source>
        <dbReference type="Proteomes" id="UP000076532"/>
    </source>
</evidence>
<dbReference type="SMART" id="SM00355">
    <property type="entry name" value="ZnF_C2H2"/>
    <property type="match status" value="2"/>
</dbReference>
<dbReference type="AlphaFoldDB" id="A0A166P632"/>
<reference evidence="4 5" key="1">
    <citation type="journal article" date="2016" name="Mol. Biol. Evol.">
        <title>Comparative Genomics of Early-Diverging Mushroom-Forming Fungi Provides Insights into the Origins of Lignocellulose Decay Capabilities.</title>
        <authorList>
            <person name="Nagy L.G."/>
            <person name="Riley R."/>
            <person name="Tritt A."/>
            <person name="Adam C."/>
            <person name="Daum C."/>
            <person name="Floudas D."/>
            <person name="Sun H."/>
            <person name="Yadav J.S."/>
            <person name="Pangilinan J."/>
            <person name="Larsson K.H."/>
            <person name="Matsuura K."/>
            <person name="Barry K."/>
            <person name="Labutti K."/>
            <person name="Kuo R."/>
            <person name="Ohm R.A."/>
            <person name="Bhattacharya S.S."/>
            <person name="Shirouzu T."/>
            <person name="Yoshinaga Y."/>
            <person name="Martin F.M."/>
            <person name="Grigoriev I.V."/>
            <person name="Hibbett D.S."/>
        </authorList>
    </citation>
    <scope>NUCLEOTIDE SEQUENCE [LARGE SCALE GENOMIC DNA]</scope>
    <source>
        <strain evidence="4 5">CBS 109695</strain>
    </source>
</reference>
<feature type="compositionally biased region" description="Polar residues" evidence="2">
    <location>
        <begin position="720"/>
        <end position="729"/>
    </location>
</feature>
<dbReference type="PROSITE" id="PS00028">
    <property type="entry name" value="ZINC_FINGER_C2H2_1"/>
    <property type="match status" value="1"/>
</dbReference>
<name>A0A166P632_9AGAM</name>
<dbReference type="PROSITE" id="PS50157">
    <property type="entry name" value="ZINC_FINGER_C2H2_2"/>
    <property type="match status" value="1"/>
</dbReference>
<dbReference type="InterPro" id="IPR013087">
    <property type="entry name" value="Znf_C2H2_type"/>
</dbReference>
<feature type="region of interest" description="Disordered" evidence="2">
    <location>
        <begin position="615"/>
        <end position="665"/>
    </location>
</feature>
<dbReference type="InterPro" id="IPR036236">
    <property type="entry name" value="Znf_C2H2_sf"/>
</dbReference>
<feature type="compositionally biased region" description="Low complexity" evidence="2">
    <location>
        <begin position="536"/>
        <end position="564"/>
    </location>
</feature>
<evidence type="ECO:0000256" key="2">
    <source>
        <dbReference type="SAM" id="MobiDB-lite"/>
    </source>
</evidence>
<feature type="compositionally biased region" description="Basic and acidic residues" evidence="2">
    <location>
        <begin position="630"/>
        <end position="654"/>
    </location>
</feature>
<sequence>MPIAASQIYARQLLPQKRGYPLFVPEPSERLPDAYRQKGVSIGDVGIIQQDGSFAFAFNACAAADESVNCHGVPAGFKPITINRDRIARFKDMRARGSEVVSSSIKKESLDGLKENNALHGPAGISVCYRLSSSCSEAAVLTLPDGASCEDYQSLAELRTHAIRNAVSWYEFINGHLGFEAHNGSVYFVTGYDKATTWGIAAVSNAAASSASPSSRVLRFTAAQRANPRDAYSYSWDTDCPASVRTGPDSGQDGVRLPQNQCLFVRGFKIMLRERPTRSKGPARAASTRDMKRKSDVVYGGKTDKHFFPGSKSLRPNYATASTSSHRRHNSGMSDSSMSSPPSDDSCFSDDSDGDLDPGVYHPLDIINRSILDMTQADVVITHDSDWWPLSKNDTLESGEHMLQRLWSLYEARTGLGKDGLKYAYLSEKQVDSDSASNMDVDMPEETRGTHAFKAPNSDGNLGVLGSAALIRRSQYGVIVDMGLDKPTKREETPAFEASYPEIASGSSSGLGSVKQRARSDPTRYPPWPRSRSCQPESGPGPEPHAGSPAPSGSGPSSVSVPYSNSWRDSDDSASASSNTPRSHTPHSHPELPTYTKSFLPHSLYSPLLKPLYSSGHSTNLPPKHAKTPSSDREHEQEQEHEHEHERDRERERSATAPGASPSPKILVATTKIREASKNRRTHSAKVICSICHNDFTTTFARDRHMISHTTRRDYPCTKSGCNQRFSTDSGRKRHEKSPTLHK</sequence>
<feature type="region of interest" description="Disordered" evidence="2">
    <location>
        <begin position="713"/>
        <end position="743"/>
    </location>
</feature>
<evidence type="ECO:0000256" key="1">
    <source>
        <dbReference type="PROSITE-ProRule" id="PRU00042"/>
    </source>
</evidence>
<dbReference type="GO" id="GO:0008270">
    <property type="term" value="F:zinc ion binding"/>
    <property type="evidence" value="ECO:0007669"/>
    <property type="project" value="UniProtKB-KW"/>
</dbReference>
<feature type="region of interest" description="Disordered" evidence="2">
    <location>
        <begin position="275"/>
        <end position="354"/>
    </location>
</feature>
<evidence type="ECO:0000313" key="4">
    <source>
        <dbReference type="EMBL" id="KZP25749.1"/>
    </source>
</evidence>
<dbReference type="SUPFAM" id="SSF57667">
    <property type="entry name" value="beta-beta-alpha zinc fingers"/>
    <property type="match status" value="1"/>
</dbReference>
<feature type="compositionally biased region" description="Basic and acidic residues" evidence="2">
    <location>
        <begin position="287"/>
        <end position="307"/>
    </location>
</feature>
<gene>
    <name evidence="4" type="ORF">FIBSPDRAFT_855650</name>
</gene>
<dbReference type="Gene3D" id="3.30.160.60">
    <property type="entry name" value="Classic Zinc Finger"/>
    <property type="match status" value="1"/>
</dbReference>
<dbReference type="EMBL" id="KV417519">
    <property type="protein sequence ID" value="KZP25749.1"/>
    <property type="molecule type" value="Genomic_DNA"/>
</dbReference>
<keyword evidence="1" id="KW-0862">Zinc</keyword>
<dbReference type="OrthoDB" id="6077919at2759"/>
<keyword evidence="1" id="KW-0863">Zinc-finger</keyword>
<feature type="compositionally biased region" description="Basic residues" evidence="2">
    <location>
        <begin position="732"/>
        <end position="743"/>
    </location>
</feature>
<keyword evidence="5" id="KW-1185">Reference proteome</keyword>
<accession>A0A166P632</accession>
<dbReference type="Proteomes" id="UP000076532">
    <property type="component" value="Unassembled WGS sequence"/>
</dbReference>
<feature type="domain" description="C2H2-type" evidence="3">
    <location>
        <begin position="715"/>
        <end position="743"/>
    </location>
</feature>
<feature type="compositionally biased region" description="Low complexity" evidence="2">
    <location>
        <begin position="331"/>
        <end position="346"/>
    </location>
</feature>
<organism evidence="4 5">
    <name type="scientific">Athelia psychrophila</name>
    <dbReference type="NCBI Taxonomy" id="1759441"/>
    <lineage>
        <taxon>Eukaryota</taxon>
        <taxon>Fungi</taxon>
        <taxon>Dikarya</taxon>
        <taxon>Basidiomycota</taxon>
        <taxon>Agaricomycotina</taxon>
        <taxon>Agaricomycetes</taxon>
        <taxon>Agaricomycetidae</taxon>
        <taxon>Atheliales</taxon>
        <taxon>Atheliaceae</taxon>
        <taxon>Athelia</taxon>
    </lineage>
</organism>
<feature type="region of interest" description="Disordered" evidence="2">
    <location>
        <begin position="490"/>
        <end position="595"/>
    </location>
</feature>